<comment type="function">
    <molecule>Protein hedgehog</molecule>
    <text evidence="18">The C-terminal part of the hedgehog protein precursor displays an autoproteolysis activity that results in the cleavage of the full-length protein into two parts (N-product and C-product). In addition, the C-terminal part displays a cholesterol transferase activity that results by the covalent attachment of a cholesterol moiety to the C-terminal of the newly generated N-product.</text>
</comment>
<dbReference type="EMBL" id="CAEY01001343">
    <property type="status" value="NOT_ANNOTATED_CDS"/>
    <property type="molecule type" value="Genomic_DNA"/>
</dbReference>
<feature type="region of interest" description="Disordered" evidence="19">
    <location>
        <begin position="341"/>
        <end position="362"/>
    </location>
</feature>
<dbReference type="GO" id="GO:0016539">
    <property type="term" value="P:intein-mediated protein splicing"/>
    <property type="evidence" value="ECO:0007669"/>
    <property type="project" value="InterPro"/>
</dbReference>
<evidence type="ECO:0000256" key="1">
    <source>
        <dbReference type="ARBA" id="ARBA00010649"/>
    </source>
</evidence>
<comment type="function">
    <molecule>Protein hedgehog N-product</molecule>
    <text evidence="18">The dually lipidated hedgehog protein N-product is a morphogen which is essential for a variety of patterning events during development.</text>
</comment>
<evidence type="ECO:0000256" key="8">
    <source>
        <dbReference type="ARBA" id="ARBA00022729"/>
    </source>
</evidence>
<keyword evidence="18" id="KW-0256">Endoplasmic reticulum</keyword>
<dbReference type="FunFam" id="3.30.1380.10:FF:000001">
    <property type="entry name" value="Indian hedgehog"/>
    <property type="match status" value="1"/>
</dbReference>
<dbReference type="GO" id="GO:0016740">
    <property type="term" value="F:transferase activity"/>
    <property type="evidence" value="ECO:0007669"/>
    <property type="project" value="UniProtKB-KW"/>
</dbReference>
<keyword evidence="6" id="KW-0709">Segmentation polarity protein</keyword>
<dbReference type="GO" id="GO:0007267">
    <property type="term" value="P:cell-cell signaling"/>
    <property type="evidence" value="ECO:0007669"/>
    <property type="project" value="InterPro"/>
</dbReference>
<feature type="domain" description="Hint" evidence="21">
    <location>
        <begin position="400"/>
        <end position="444"/>
    </location>
</feature>
<comment type="catalytic activity">
    <reaction evidence="17">
        <text>glycyl-L-cysteinyl-[protein] + cholesterol + H(+) = [protein]-C-terminal glycyl cholesterol ester + N-terminal L-cysteinyl-[protein]</text>
        <dbReference type="Rhea" id="RHEA:59504"/>
        <dbReference type="Rhea" id="RHEA-COMP:12707"/>
        <dbReference type="Rhea" id="RHEA-COMP:15369"/>
        <dbReference type="Rhea" id="RHEA-COMP:15374"/>
        <dbReference type="ChEBI" id="CHEBI:15378"/>
        <dbReference type="ChEBI" id="CHEBI:16113"/>
        <dbReference type="ChEBI" id="CHEBI:65250"/>
        <dbReference type="ChEBI" id="CHEBI:143135"/>
        <dbReference type="ChEBI" id="CHEBI:143140"/>
    </reaction>
    <physiologicalReaction direction="left-to-right" evidence="17">
        <dbReference type="Rhea" id="RHEA:59505"/>
    </physiologicalReaction>
</comment>
<keyword evidence="10 18" id="KW-0068">Autocatalytic cleavage</keyword>
<keyword evidence="11" id="KW-0106">Calcium</keyword>
<comment type="function">
    <text evidence="16">The C-terminal part of the hedgehog protein precursor displays an autoproteolysis activity that results in the cleavage of the full-length protein into two parts (N-product and C-product). In addition, the C-terminal part displays a cholesterol transferase activity that results by the covalent attachment of a cholesterol moiety to the C-terminal of the newly generated N-product. Once cleaved, the C-product has no signaling activity and diffuses from the cell.</text>
</comment>
<dbReference type="InterPro" id="IPR003587">
    <property type="entry name" value="Hint_dom_N"/>
</dbReference>
<comment type="subcellular location">
    <molecule>Protein hedgehog N-product</molecule>
    <subcellularLocation>
        <location evidence="18">Cell membrane</location>
        <topology evidence="18">Lipid-anchor</topology>
    </subcellularLocation>
</comment>
<evidence type="ECO:0000256" key="12">
    <source>
        <dbReference type="ARBA" id="ARBA00023136"/>
    </source>
</evidence>
<evidence type="ECO:0000256" key="7">
    <source>
        <dbReference type="ARBA" id="ARBA00022723"/>
    </source>
</evidence>
<sequence>MNIQQSNAAVVVPVVTLVLQLNQQQLQTPSYSVLICLIFQMTQFIIVKCFCAILLINTMTVSACGPGRSGGRRRIPRKTTPLVLEQHIPNVSENTLSASGPSEGKINETDSRFTKLVPNYNPDIVFKDEEGTGIDRIMTTRLKEKLDILASLVQNHWPGIKLRVIEAWDDGSQFNPDSLHYEGRAADITTSDKDNSKYGVLARLAVIAGFDWVLYESRYHVHVSVKSDKAALSRSEGCFTGDSLVYTRTGPVALSKVNVGQEILSLDSNGQFTYSEILLFLDRHPNIETLYVNLITETGKVITLTQSHLIFAYHPITNVTTSSCSSPLTSSNSSSTLTSFVQNSSHSIPPNPSPSTWTLSSSTDPSDQWTAIFASSIQPGMFISTLPISLSSNQPFSLHEVQLKAEKVVKVTQSLRKGAYAPLTRTGNLIVNQIVASCYAVVNDHALAHLSFLPVRLYHNLIESLNYIKNWLTNSSSSSLATQRFMQSSKSSITLSQPKLETNQDDRLSLNNQINGTKYNEINVNSNNLNNGIHWYPKLLYTLAKYVISNDYMYS</sequence>
<reference evidence="23" key="2">
    <citation type="submission" date="2015-06" db="UniProtKB">
        <authorList>
            <consortium name="EnsemblMetazoa"/>
        </authorList>
    </citation>
    <scope>IDENTIFICATION</scope>
</reference>
<evidence type="ECO:0000256" key="4">
    <source>
        <dbReference type="ARBA" id="ARBA00022670"/>
    </source>
</evidence>
<dbReference type="GO" id="GO:0005789">
    <property type="term" value="C:endoplasmic reticulum membrane"/>
    <property type="evidence" value="ECO:0007669"/>
    <property type="project" value="UniProtKB-SubCell"/>
</dbReference>
<dbReference type="GO" id="GO:0005113">
    <property type="term" value="F:patched binding"/>
    <property type="evidence" value="ECO:0007669"/>
    <property type="project" value="TreeGrafter"/>
</dbReference>
<dbReference type="CDD" id="cd00081">
    <property type="entry name" value="Hint"/>
    <property type="match status" value="1"/>
</dbReference>
<dbReference type="PROSITE" id="PS50817">
    <property type="entry name" value="INTEIN_N_TER"/>
    <property type="match status" value="1"/>
</dbReference>
<evidence type="ECO:0000259" key="22">
    <source>
        <dbReference type="SMART" id="SM00306"/>
    </source>
</evidence>
<dbReference type="GO" id="GO:0007224">
    <property type="term" value="P:smoothened signaling pathway"/>
    <property type="evidence" value="ECO:0007669"/>
    <property type="project" value="TreeGrafter"/>
</dbReference>
<keyword evidence="20" id="KW-1133">Transmembrane helix</keyword>
<dbReference type="Proteomes" id="UP000015104">
    <property type="component" value="Unassembled WGS sequence"/>
</dbReference>
<evidence type="ECO:0000256" key="19">
    <source>
        <dbReference type="SAM" id="MobiDB-lite"/>
    </source>
</evidence>
<evidence type="ECO:0000313" key="24">
    <source>
        <dbReference type="Proteomes" id="UP000015104"/>
    </source>
</evidence>
<evidence type="ECO:0000256" key="6">
    <source>
        <dbReference type="ARBA" id="ARBA00022716"/>
    </source>
</evidence>
<dbReference type="GO" id="GO:0008233">
    <property type="term" value="F:peptidase activity"/>
    <property type="evidence" value="ECO:0007669"/>
    <property type="project" value="UniProtKB-UniRule"/>
</dbReference>
<evidence type="ECO:0000256" key="10">
    <source>
        <dbReference type="ARBA" id="ARBA00022813"/>
    </source>
</evidence>
<evidence type="ECO:0000256" key="18">
    <source>
        <dbReference type="RuleBase" id="RU280812"/>
    </source>
</evidence>
<keyword evidence="2 18" id="KW-0217">Developmental protein</keyword>
<dbReference type="Pfam" id="PF01079">
    <property type="entry name" value="Hint"/>
    <property type="match status" value="2"/>
</dbReference>
<dbReference type="GO" id="GO:0048731">
    <property type="term" value="P:system development"/>
    <property type="evidence" value="ECO:0007669"/>
    <property type="project" value="UniProtKB-ARBA"/>
</dbReference>
<dbReference type="PANTHER" id="PTHR11889">
    <property type="entry name" value="HEDGEHOG"/>
    <property type="match status" value="1"/>
</dbReference>
<evidence type="ECO:0000259" key="21">
    <source>
        <dbReference type="SMART" id="SM00305"/>
    </source>
</evidence>
<dbReference type="InterPro" id="IPR009045">
    <property type="entry name" value="Zn_M74/Hedgehog-like"/>
</dbReference>
<keyword evidence="9 18" id="KW-0378">Hydrolase</keyword>
<dbReference type="InterPro" id="IPR001767">
    <property type="entry name" value="Hedgehog_Hint"/>
</dbReference>
<dbReference type="SMART" id="SM00306">
    <property type="entry name" value="HintN"/>
    <property type="match status" value="1"/>
</dbReference>
<keyword evidence="20" id="KW-0812">Transmembrane</keyword>
<dbReference type="PANTHER" id="PTHR11889:SF31">
    <property type="entry name" value="PROTEIN HEDGEHOG"/>
    <property type="match status" value="1"/>
</dbReference>
<keyword evidence="14" id="KW-0449">Lipoprotein</keyword>
<dbReference type="SUPFAM" id="SSF55166">
    <property type="entry name" value="Hedgehog/DD-peptidase"/>
    <property type="match status" value="1"/>
</dbReference>
<feature type="transmembrane region" description="Helical" evidence="20">
    <location>
        <begin position="31"/>
        <end position="56"/>
    </location>
</feature>
<keyword evidence="4 18" id="KW-0645">Protease</keyword>
<dbReference type="EnsemblMetazoa" id="tetur04g00260.1">
    <property type="protein sequence ID" value="tetur04g00260.1"/>
    <property type="gene ID" value="tetur04g00260"/>
</dbReference>
<evidence type="ECO:0000256" key="9">
    <source>
        <dbReference type="ARBA" id="ARBA00022801"/>
    </source>
</evidence>
<keyword evidence="24" id="KW-1185">Reference proteome</keyword>
<evidence type="ECO:0000256" key="20">
    <source>
        <dbReference type="SAM" id="Phobius"/>
    </source>
</evidence>
<keyword evidence="13" id="KW-0564">Palmitate</keyword>
<evidence type="ECO:0000256" key="13">
    <source>
        <dbReference type="ARBA" id="ARBA00023139"/>
    </source>
</evidence>
<dbReference type="GO" id="GO:0009653">
    <property type="term" value="P:anatomical structure morphogenesis"/>
    <property type="evidence" value="ECO:0007669"/>
    <property type="project" value="UniProtKB-KW"/>
</dbReference>
<dbReference type="InterPro" id="IPR001657">
    <property type="entry name" value="Hedgehog"/>
</dbReference>
<keyword evidence="3 18" id="KW-1003">Cell membrane</keyword>
<dbReference type="GO" id="GO:0005615">
    <property type="term" value="C:extracellular space"/>
    <property type="evidence" value="ECO:0007669"/>
    <property type="project" value="TreeGrafter"/>
</dbReference>
<dbReference type="SUPFAM" id="SSF51294">
    <property type="entry name" value="Hedgehog/intein (Hint) domain"/>
    <property type="match status" value="1"/>
</dbReference>
<keyword evidence="7" id="KW-0479">Metal-binding</keyword>
<dbReference type="PRINTS" id="PR00632">
    <property type="entry name" value="SONICHHOG"/>
</dbReference>
<keyword evidence="5" id="KW-0808">Transferase</keyword>
<dbReference type="GO" id="GO:0010468">
    <property type="term" value="P:regulation of gene expression"/>
    <property type="evidence" value="ECO:0007669"/>
    <property type="project" value="TreeGrafter"/>
</dbReference>
<dbReference type="GO" id="GO:0016540">
    <property type="term" value="P:protein autoprocessing"/>
    <property type="evidence" value="ECO:0007669"/>
    <property type="project" value="InterPro"/>
</dbReference>
<dbReference type="GO" id="GO:0000139">
    <property type="term" value="C:Golgi membrane"/>
    <property type="evidence" value="ECO:0007669"/>
    <property type="project" value="UniProtKB-SubCell"/>
</dbReference>
<organism evidence="23 24">
    <name type="scientific">Tetranychus urticae</name>
    <name type="common">Two-spotted spider mite</name>
    <dbReference type="NCBI Taxonomy" id="32264"/>
    <lineage>
        <taxon>Eukaryota</taxon>
        <taxon>Metazoa</taxon>
        <taxon>Ecdysozoa</taxon>
        <taxon>Arthropoda</taxon>
        <taxon>Chelicerata</taxon>
        <taxon>Arachnida</taxon>
        <taxon>Acari</taxon>
        <taxon>Acariformes</taxon>
        <taxon>Trombidiformes</taxon>
        <taxon>Prostigmata</taxon>
        <taxon>Eleutherengona</taxon>
        <taxon>Raphignathae</taxon>
        <taxon>Tetranychoidea</taxon>
        <taxon>Tetranychidae</taxon>
        <taxon>Tetranychus</taxon>
    </lineage>
</organism>
<accession>T1K174</accession>
<dbReference type="InterPro" id="IPR000320">
    <property type="entry name" value="Hedgehog_signalling_dom"/>
</dbReference>
<keyword evidence="18" id="KW-0333">Golgi apparatus</keyword>
<dbReference type="GO" id="GO:0005886">
    <property type="term" value="C:plasma membrane"/>
    <property type="evidence" value="ECO:0007669"/>
    <property type="project" value="UniProtKB-SubCell"/>
</dbReference>
<comment type="similarity">
    <text evidence="1 18">Belongs to the hedgehog family.</text>
</comment>
<dbReference type="SMART" id="SM00305">
    <property type="entry name" value="HintC"/>
    <property type="match status" value="1"/>
</dbReference>
<dbReference type="AlphaFoldDB" id="T1K174"/>
<dbReference type="GO" id="GO:0005509">
    <property type="term" value="F:calcium ion binding"/>
    <property type="evidence" value="ECO:0007669"/>
    <property type="project" value="TreeGrafter"/>
</dbReference>
<keyword evidence="12 18" id="KW-0472">Membrane</keyword>
<dbReference type="eggNOG" id="KOG3638">
    <property type="taxonomic scope" value="Eukaryota"/>
</dbReference>
<dbReference type="Gene3D" id="2.170.16.10">
    <property type="entry name" value="Hedgehog/Intein (Hint) domain"/>
    <property type="match status" value="1"/>
</dbReference>
<dbReference type="InterPro" id="IPR036844">
    <property type="entry name" value="Hint_dom_sf"/>
</dbReference>
<proteinExistence type="inferred from homology"/>
<reference evidence="24" key="1">
    <citation type="submission" date="2011-08" db="EMBL/GenBank/DDBJ databases">
        <authorList>
            <person name="Rombauts S."/>
        </authorList>
    </citation>
    <scope>NUCLEOTIDE SEQUENCE</scope>
    <source>
        <strain evidence="24">London</strain>
    </source>
</reference>
<dbReference type="InterPro" id="IPR003586">
    <property type="entry name" value="Hint_dom_C"/>
</dbReference>
<evidence type="ECO:0000256" key="3">
    <source>
        <dbReference type="ARBA" id="ARBA00022475"/>
    </source>
</evidence>
<comment type="subcellular location">
    <molecule>Sonic hedgehog protein</molecule>
    <subcellularLocation>
        <location evidence="18">Endoplasmic reticulum membrane</location>
    </subcellularLocation>
    <subcellularLocation>
        <location evidence="18">Golgi apparatus membrane</location>
    </subcellularLocation>
</comment>
<keyword evidence="15" id="KW-0504">Morphogen</keyword>
<evidence type="ECO:0000256" key="16">
    <source>
        <dbReference type="ARBA" id="ARBA00045369"/>
    </source>
</evidence>
<evidence type="ECO:0000256" key="14">
    <source>
        <dbReference type="ARBA" id="ARBA00023288"/>
    </source>
</evidence>
<dbReference type="STRING" id="32264.T1K174"/>
<evidence type="ECO:0000256" key="15">
    <source>
        <dbReference type="ARBA" id="ARBA00023301"/>
    </source>
</evidence>
<evidence type="ECO:0000256" key="11">
    <source>
        <dbReference type="ARBA" id="ARBA00022837"/>
    </source>
</evidence>
<dbReference type="Gene3D" id="3.30.1380.10">
    <property type="match status" value="1"/>
</dbReference>
<name>T1K174_TETUR</name>
<evidence type="ECO:0000256" key="2">
    <source>
        <dbReference type="ARBA" id="ARBA00022473"/>
    </source>
</evidence>
<evidence type="ECO:0000313" key="23">
    <source>
        <dbReference type="EnsemblMetazoa" id="tetur04g00260.1"/>
    </source>
</evidence>
<dbReference type="Pfam" id="PF01085">
    <property type="entry name" value="HH_signal"/>
    <property type="match status" value="1"/>
</dbReference>
<keyword evidence="8 18" id="KW-0732">Signal</keyword>
<evidence type="ECO:0000256" key="17">
    <source>
        <dbReference type="ARBA" id="ARBA00048589"/>
    </source>
</evidence>
<dbReference type="GO" id="GO:0001708">
    <property type="term" value="P:cell fate specification"/>
    <property type="evidence" value="ECO:0007669"/>
    <property type="project" value="TreeGrafter"/>
</dbReference>
<dbReference type="InterPro" id="IPR006141">
    <property type="entry name" value="Intein_N"/>
</dbReference>
<evidence type="ECO:0000256" key="5">
    <source>
        <dbReference type="ARBA" id="ARBA00022679"/>
    </source>
</evidence>
<dbReference type="InterPro" id="IPR050387">
    <property type="entry name" value="Hedgehog_Signaling"/>
</dbReference>
<dbReference type="GO" id="GO:0016015">
    <property type="term" value="F:morphogen activity"/>
    <property type="evidence" value="ECO:0007669"/>
    <property type="project" value="UniProtKB-KW"/>
</dbReference>
<protein>
    <recommendedName>
        <fullName evidence="18">Hedgehog protein</fullName>
    </recommendedName>
</protein>
<dbReference type="HOGENOM" id="CLU_034686_0_0_1"/>
<dbReference type="GO" id="GO:0007367">
    <property type="term" value="P:segment polarity determination"/>
    <property type="evidence" value="ECO:0007669"/>
    <property type="project" value="UniProtKB-KW"/>
</dbReference>
<feature type="domain" description="Hint" evidence="22">
    <location>
        <begin position="236"/>
        <end position="387"/>
    </location>
</feature>